<accession>A0ABW0YRU4</accession>
<gene>
    <name evidence="1" type="primary">mciZ</name>
    <name evidence="1" type="ORF">ACFPU1_15270</name>
</gene>
<comment type="caution">
    <text evidence="1">The sequence shown here is derived from an EMBL/GenBank/DDBJ whole genome shotgun (WGS) entry which is preliminary data.</text>
</comment>
<dbReference type="EMBL" id="JBHSOZ010000010">
    <property type="protein sequence ID" value="MFC5714110.1"/>
    <property type="molecule type" value="Genomic_DNA"/>
</dbReference>
<proteinExistence type="predicted"/>
<protein>
    <submittedName>
        <fullName evidence="1">Z-ring formation inhibitor MciZ</fullName>
    </submittedName>
</protein>
<evidence type="ECO:0000313" key="2">
    <source>
        <dbReference type="Proteomes" id="UP001596142"/>
    </source>
</evidence>
<dbReference type="InterPro" id="IPR025177">
    <property type="entry name" value="MciZ"/>
</dbReference>
<dbReference type="RefSeq" id="WP_157842924.1">
    <property type="nucleotide sequence ID" value="NZ_JBHSOZ010000010.1"/>
</dbReference>
<reference evidence="2" key="1">
    <citation type="journal article" date="2019" name="Int. J. Syst. Evol. Microbiol.">
        <title>The Global Catalogue of Microorganisms (GCM) 10K type strain sequencing project: providing services to taxonomists for standard genome sequencing and annotation.</title>
        <authorList>
            <consortium name="The Broad Institute Genomics Platform"/>
            <consortium name="The Broad Institute Genome Sequencing Center for Infectious Disease"/>
            <person name="Wu L."/>
            <person name="Ma J."/>
        </authorList>
    </citation>
    <scope>NUCLEOTIDE SEQUENCE [LARGE SCALE GENOMIC DNA]</scope>
    <source>
        <strain evidence="2">CECT 7184</strain>
    </source>
</reference>
<name>A0ABW0YRU4_9BACI</name>
<evidence type="ECO:0000313" key="1">
    <source>
        <dbReference type="EMBL" id="MFC5714110.1"/>
    </source>
</evidence>
<dbReference type="Pfam" id="PF13072">
    <property type="entry name" value="MciZ"/>
    <property type="match status" value="1"/>
</dbReference>
<dbReference type="Proteomes" id="UP001596142">
    <property type="component" value="Unassembled WGS sequence"/>
</dbReference>
<organism evidence="1 2">
    <name type="scientific">Thalassorhabdus alkalitolerans</name>
    <dbReference type="NCBI Taxonomy" id="2282697"/>
    <lineage>
        <taxon>Bacteria</taxon>
        <taxon>Bacillati</taxon>
        <taxon>Bacillota</taxon>
        <taxon>Bacilli</taxon>
        <taxon>Bacillales</taxon>
        <taxon>Bacillaceae</taxon>
        <taxon>Thalassorhabdus</taxon>
    </lineage>
</organism>
<sequence length="40" mass="4688">MKVYITPRHIRIVGKAWEVTQYLKAASRTHKTMAEWGSKN</sequence>
<keyword evidence="2" id="KW-1185">Reference proteome</keyword>